<accession>A0ACD5GUF1</accession>
<proteinExistence type="predicted"/>
<reference evidence="1 2" key="1">
    <citation type="journal article" date="2016" name="Genome Announc.">
        <title>Draft Genome Sequence of the Thermotolerant Cyanobacterium Desertifilum sp. IPPAS B-1220.</title>
        <authorList>
            <person name="Mironov K.S."/>
            <person name="Sinetova M.A."/>
            <person name="Bolatkhan K."/>
            <person name="Zayadan B.K."/>
            <person name="Ustinova V.V."/>
            <person name="Kupriyanova E.V."/>
            <person name="Skrypnik A.N."/>
            <person name="Gogoleva N.E."/>
            <person name="Gogolev Y.V."/>
            <person name="Los D.A."/>
        </authorList>
    </citation>
    <scope>NUCLEOTIDE SEQUENCE [LARGE SCALE GENOMIC DNA]</scope>
    <source>
        <strain evidence="1 2">IPPAS B-1220</strain>
    </source>
</reference>
<dbReference type="Proteomes" id="UP000095472">
    <property type="component" value="Chromosome"/>
</dbReference>
<gene>
    <name evidence="1" type="ORF">BH720_000850</name>
</gene>
<dbReference type="EMBL" id="CP182909">
    <property type="protein sequence ID" value="XPM64610.1"/>
    <property type="molecule type" value="Genomic_DNA"/>
</dbReference>
<evidence type="ECO:0000313" key="2">
    <source>
        <dbReference type="Proteomes" id="UP000095472"/>
    </source>
</evidence>
<evidence type="ECO:0000313" key="1">
    <source>
        <dbReference type="EMBL" id="XPM64610.1"/>
    </source>
</evidence>
<keyword evidence="2" id="KW-1185">Reference proteome</keyword>
<organism evidence="1 2">
    <name type="scientific">Desertifilum tharense IPPAS B-1220</name>
    <dbReference type="NCBI Taxonomy" id="1781255"/>
    <lineage>
        <taxon>Bacteria</taxon>
        <taxon>Bacillati</taxon>
        <taxon>Cyanobacteriota</taxon>
        <taxon>Cyanophyceae</taxon>
        <taxon>Desertifilales</taxon>
        <taxon>Desertifilaceae</taxon>
        <taxon>Desertifilum</taxon>
    </lineage>
</organism>
<protein>
    <submittedName>
        <fullName evidence="1">Uncharacterized protein</fullName>
    </submittedName>
</protein>
<sequence>MLNLELSTLFPLSTPLRGSKSNSTFHSALYSHSALSTLHSALYSHSALSTFYSALREALSTLHSALLGPLLSD</sequence>
<name>A0ACD5GUF1_9CYAN</name>